<comment type="caution">
    <text evidence="1">The sequence shown here is derived from an EMBL/GenBank/DDBJ whole genome shotgun (WGS) entry which is preliminary data.</text>
</comment>
<dbReference type="Pfam" id="PF02575">
    <property type="entry name" value="YbaB_DNA_bd"/>
    <property type="match status" value="1"/>
</dbReference>
<gene>
    <name evidence="1" type="ORF">SDC9_126184</name>
</gene>
<dbReference type="SUPFAM" id="SSF82607">
    <property type="entry name" value="YbaB-like"/>
    <property type="match status" value="1"/>
</dbReference>
<sequence>MFDKAKMLAQAYKLKKAIESETIEVEESGIKVVVSGDQKIKSLSINGGENKLLVDTINKAMKKSQEMAAKRMKDMGGLEGLF</sequence>
<dbReference type="InterPro" id="IPR036894">
    <property type="entry name" value="YbaB-like_sf"/>
</dbReference>
<dbReference type="GO" id="GO:0003677">
    <property type="term" value="F:DNA binding"/>
    <property type="evidence" value="ECO:0007669"/>
    <property type="project" value="InterPro"/>
</dbReference>
<reference evidence="1" key="1">
    <citation type="submission" date="2019-08" db="EMBL/GenBank/DDBJ databases">
        <authorList>
            <person name="Kucharzyk K."/>
            <person name="Murdoch R.W."/>
            <person name="Higgins S."/>
            <person name="Loffler F."/>
        </authorList>
    </citation>
    <scope>NUCLEOTIDE SEQUENCE</scope>
</reference>
<dbReference type="EMBL" id="VSSQ01029151">
    <property type="protein sequence ID" value="MPM79151.1"/>
    <property type="molecule type" value="Genomic_DNA"/>
</dbReference>
<accession>A0A645CQF2</accession>
<dbReference type="Gene3D" id="3.30.1310.10">
    <property type="entry name" value="Nucleoid-associated protein YbaB-like domain"/>
    <property type="match status" value="1"/>
</dbReference>
<protein>
    <recommendedName>
        <fullName evidence="2">Nucleoid-associated protein YbaB</fullName>
    </recommendedName>
</protein>
<proteinExistence type="predicted"/>
<organism evidence="1">
    <name type="scientific">bioreactor metagenome</name>
    <dbReference type="NCBI Taxonomy" id="1076179"/>
    <lineage>
        <taxon>unclassified sequences</taxon>
        <taxon>metagenomes</taxon>
        <taxon>ecological metagenomes</taxon>
    </lineage>
</organism>
<dbReference type="InterPro" id="IPR004401">
    <property type="entry name" value="YbaB/EbfC"/>
</dbReference>
<name>A0A645CQF2_9ZZZZ</name>
<evidence type="ECO:0008006" key="2">
    <source>
        <dbReference type="Google" id="ProtNLM"/>
    </source>
</evidence>
<dbReference type="AlphaFoldDB" id="A0A645CQF2"/>
<evidence type="ECO:0000313" key="1">
    <source>
        <dbReference type="EMBL" id="MPM79151.1"/>
    </source>
</evidence>